<keyword evidence="3" id="KW-1185">Reference proteome</keyword>
<accession>A0ABV6Q1W9</accession>
<dbReference type="RefSeq" id="WP_188848242.1">
    <property type="nucleotide sequence ID" value="NZ_BMPJ01000045.1"/>
</dbReference>
<gene>
    <name evidence="2" type="ORF">ACFFFP_05180</name>
</gene>
<dbReference type="EMBL" id="JBHLTW010000017">
    <property type="protein sequence ID" value="MFC0595557.1"/>
    <property type="molecule type" value="Genomic_DNA"/>
</dbReference>
<sequence length="361" mass="39359">MGTQVGWTHLEAPNGYTLIPNPLLNKLFSAKLSATAHSVFLALATRRNLRSNKASTKDLARFLGRDQRTVEKALLALWEAGLVERDATGWWLSDAPPGQDPGQRSYLEAPVRAVQTPLQTLQGQGEENTLQDGLLSAREIKEREATTEEKNPPHPHAQAAEAEEVEEVEADRKVPKERAVSASPSEGGGKATLLVPSPSSAPPSPSGSSPALVKEGTKFRLQARLKEAGLWQDFYRVFRPGFAHQGLWRAYLERLEREALPLGEAFLQALGRTLEGAHLGVVRYPAAYLDRLLQDLAPPERSSPPPPPPEEVPKDALLLLPDGRRGYFAGWTGGGAKAFVEVDGVAYLVDRESVLRARVLG</sequence>
<feature type="compositionally biased region" description="Basic and acidic residues" evidence="1">
    <location>
        <begin position="170"/>
        <end position="179"/>
    </location>
</feature>
<dbReference type="Gene3D" id="1.10.10.10">
    <property type="entry name" value="Winged helix-like DNA-binding domain superfamily/Winged helix DNA-binding domain"/>
    <property type="match status" value="1"/>
</dbReference>
<protein>
    <submittedName>
        <fullName evidence="2">Uncharacterized protein</fullName>
    </submittedName>
</protein>
<feature type="compositionally biased region" description="Basic and acidic residues" evidence="1">
    <location>
        <begin position="143"/>
        <end position="152"/>
    </location>
</feature>
<comment type="caution">
    <text evidence="2">The sequence shown here is derived from an EMBL/GenBank/DDBJ whole genome shotgun (WGS) entry which is preliminary data.</text>
</comment>
<name>A0ABV6Q1W9_9DEIN</name>
<dbReference type="InterPro" id="IPR036388">
    <property type="entry name" value="WH-like_DNA-bd_sf"/>
</dbReference>
<dbReference type="SUPFAM" id="SSF46785">
    <property type="entry name" value="Winged helix' DNA-binding domain"/>
    <property type="match status" value="1"/>
</dbReference>
<evidence type="ECO:0000256" key="1">
    <source>
        <dbReference type="SAM" id="MobiDB-lite"/>
    </source>
</evidence>
<evidence type="ECO:0000313" key="3">
    <source>
        <dbReference type="Proteomes" id="UP001589830"/>
    </source>
</evidence>
<evidence type="ECO:0000313" key="2">
    <source>
        <dbReference type="EMBL" id="MFC0595557.1"/>
    </source>
</evidence>
<organism evidence="2 3">
    <name type="scientific">Thermus composti</name>
    <dbReference type="NCBI Taxonomy" id="532059"/>
    <lineage>
        <taxon>Bacteria</taxon>
        <taxon>Thermotogati</taxon>
        <taxon>Deinococcota</taxon>
        <taxon>Deinococci</taxon>
        <taxon>Thermales</taxon>
        <taxon>Thermaceae</taxon>
        <taxon>Thermus</taxon>
    </lineage>
</organism>
<feature type="region of interest" description="Disordered" evidence="1">
    <location>
        <begin position="143"/>
        <end position="212"/>
    </location>
</feature>
<proteinExistence type="predicted"/>
<dbReference type="Proteomes" id="UP001589830">
    <property type="component" value="Unassembled WGS sequence"/>
</dbReference>
<dbReference type="InterPro" id="IPR036390">
    <property type="entry name" value="WH_DNA-bd_sf"/>
</dbReference>
<reference evidence="2 3" key="1">
    <citation type="submission" date="2024-09" db="EMBL/GenBank/DDBJ databases">
        <authorList>
            <person name="Sun Q."/>
            <person name="Mori K."/>
        </authorList>
    </citation>
    <scope>NUCLEOTIDE SEQUENCE [LARGE SCALE GENOMIC DNA]</scope>
    <source>
        <strain evidence="2 3">NCAIM B.02340</strain>
    </source>
</reference>